<evidence type="ECO:0000256" key="4">
    <source>
        <dbReference type="ARBA" id="ARBA00022723"/>
    </source>
</evidence>
<dbReference type="CDD" id="cd01639">
    <property type="entry name" value="IMPase"/>
    <property type="match status" value="1"/>
</dbReference>
<sequence length="257" mass="28540">MDELQKVAIEAALKAGKILRDNVDKKFSIDYKSEKNLVTAIDTAAEKAILGIINEKFPSHSILTEENGEETRDSNFKWIIDPLDGTTNYAHGFRMFCVSIGIEKNGEVIFGVVYDPIADELFTGIKNSGAFLNNKRIFVSKIKSLSDSLLATGFPYDIEKNPKNNLNHFSRFSFNAQAIRRAGSAALDLCYVACGRFDGFWESGLNPWDVAAGGLIVSEARGMVSDFSGKDFSIYRRETLASNGKIHQQMMKTLSKK</sequence>
<reference evidence="9 10" key="1">
    <citation type="journal article" date="2016" name="Nat. Commun.">
        <title>Thousands of microbial genomes shed light on interconnected biogeochemical processes in an aquifer system.</title>
        <authorList>
            <person name="Anantharaman K."/>
            <person name="Brown C.T."/>
            <person name="Hug L.A."/>
            <person name="Sharon I."/>
            <person name="Castelle C.J."/>
            <person name="Probst A.J."/>
            <person name="Thomas B.C."/>
            <person name="Singh A."/>
            <person name="Wilkins M.J."/>
            <person name="Karaoz U."/>
            <person name="Brodie E.L."/>
            <person name="Williams K.H."/>
            <person name="Hubbard S.S."/>
            <person name="Banfield J.F."/>
        </authorList>
    </citation>
    <scope>NUCLEOTIDE SEQUENCE [LARGE SCALE GENOMIC DNA]</scope>
</reference>
<keyword evidence="4 7" id="KW-0479">Metal-binding</keyword>
<evidence type="ECO:0000313" key="9">
    <source>
        <dbReference type="EMBL" id="OGL51949.1"/>
    </source>
</evidence>
<dbReference type="Pfam" id="PF00459">
    <property type="entry name" value="Inositol_P"/>
    <property type="match status" value="1"/>
</dbReference>
<comment type="cofactor">
    <cofactor evidence="2 7 8">
        <name>Mg(2+)</name>
        <dbReference type="ChEBI" id="CHEBI:18420"/>
    </cofactor>
</comment>
<feature type="binding site" evidence="7">
    <location>
        <position position="83"/>
    </location>
    <ligand>
        <name>Mg(2+)</name>
        <dbReference type="ChEBI" id="CHEBI:18420"/>
        <label>1</label>
        <note>catalytic</note>
    </ligand>
</feature>
<dbReference type="SUPFAM" id="SSF56655">
    <property type="entry name" value="Carbohydrate phosphatase"/>
    <property type="match status" value="1"/>
</dbReference>
<evidence type="ECO:0000256" key="6">
    <source>
        <dbReference type="ARBA" id="ARBA00022842"/>
    </source>
</evidence>
<dbReference type="FunFam" id="3.30.540.10:FF:000003">
    <property type="entry name" value="Inositol-1-monophosphatase"/>
    <property type="match status" value="1"/>
</dbReference>
<evidence type="ECO:0000313" key="10">
    <source>
        <dbReference type="Proteomes" id="UP000178082"/>
    </source>
</evidence>
<evidence type="ECO:0000256" key="2">
    <source>
        <dbReference type="ARBA" id="ARBA00001946"/>
    </source>
</evidence>
<name>A0A1F7SDU3_9BACT</name>
<dbReference type="FunFam" id="3.40.190.80:FF:000002">
    <property type="entry name" value="Inositol-1-monophosphatase"/>
    <property type="match status" value="1"/>
</dbReference>
<comment type="similarity">
    <text evidence="3 8">Belongs to the inositol monophosphatase superfamily.</text>
</comment>
<dbReference type="GO" id="GO:0008934">
    <property type="term" value="F:inositol monophosphate 1-phosphatase activity"/>
    <property type="evidence" value="ECO:0007669"/>
    <property type="project" value="InterPro"/>
</dbReference>
<evidence type="ECO:0000256" key="3">
    <source>
        <dbReference type="ARBA" id="ARBA00009759"/>
    </source>
</evidence>
<organism evidence="9 10">
    <name type="scientific">Candidatus Schekmanbacteria bacterium RIFCSPLOWO2_12_FULL_38_15</name>
    <dbReference type="NCBI Taxonomy" id="1817883"/>
    <lineage>
        <taxon>Bacteria</taxon>
        <taxon>Candidatus Schekmaniibacteriota</taxon>
    </lineage>
</organism>
<dbReference type="AlphaFoldDB" id="A0A1F7SDU3"/>
<evidence type="ECO:0000256" key="1">
    <source>
        <dbReference type="ARBA" id="ARBA00001033"/>
    </source>
</evidence>
<dbReference type="EMBL" id="MGDI01000035">
    <property type="protein sequence ID" value="OGL51949.1"/>
    <property type="molecule type" value="Genomic_DNA"/>
</dbReference>
<accession>A0A1F7SDU3</accession>
<dbReference type="STRING" id="1817883.A3G31_09850"/>
<dbReference type="PANTHER" id="PTHR20854:SF4">
    <property type="entry name" value="INOSITOL-1-MONOPHOSPHATASE-RELATED"/>
    <property type="match status" value="1"/>
</dbReference>
<dbReference type="InterPro" id="IPR033942">
    <property type="entry name" value="IMPase"/>
</dbReference>
<comment type="catalytic activity">
    <reaction evidence="1 8">
        <text>a myo-inositol phosphate + H2O = myo-inositol + phosphate</text>
        <dbReference type="Rhea" id="RHEA:24056"/>
        <dbReference type="ChEBI" id="CHEBI:15377"/>
        <dbReference type="ChEBI" id="CHEBI:17268"/>
        <dbReference type="ChEBI" id="CHEBI:43474"/>
        <dbReference type="ChEBI" id="CHEBI:84139"/>
        <dbReference type="EC" id="3.1.3.25"/>
    </reaction>
</comment>
<dbReference type="GO" id="GO:0006020">
    <property type="term" value="P:inositol metabolic process"/>
    <property type="evidence" value="ECO:0007669"/>
    <property type="project" value="TreeGrafter"/>
</dbReference>
<evidence type="ECO:0000256" key="7">
    <source>
        <dbReference type="PIRSR" id="PIRSR600760-2"/>
    </source>
</evidence>
<dbReference type="Gene3D" id="3.30.540.10">
    <property type="entry name" value="Fructose-1,6-Bisphosphatase, subunit A, domain 1"/>
    <property type="match status" value="1"/>
</dbReference>
<dbReference type="PRINTS" id="PR00377">
    <property type="entry name" value="IMPHPHTASES"/>
</dbReference>
<feature type="binding site" evidence="7">
    <location>
        <position position="65"/>
    </location>
    <ligand>
        <name>Mg(2+)</name>
        <dbReference type="ChEBI" id="CHEBI:18420"/>
        <label>1</label>
        <note>catalytic</note>
    </ligand>
</feature>
<keyword evidence="5 8" id="KW-0378">Hydrolase</keyword>
<gene>
    <name evidence="9" type="ORF">A3G31_09850</name>
</gene>
<dbReference type="InterPro" id="IPR020583">
    <property type="entry name" value="Inositol_monoP_metal-BS"/>
</dbReference>
<feature type="binding site" evidence="7">
    <location>
        <position position="81"/>
    </location>
    <ligand>
        <name>Mg(2+)</name>
        <dbReference type="ChEBI" id="CHEBI:18420"/>
        <label>1</label>
        <note>catalytic</note>
    </ligand>
</feature>
<protein>
    <recommendedName>
        <fullName evidence="8">Inositol-1-monophosphatase</fullName>
        <ecNumber evidence="8">3.1.3.25</ecNumber>
    </recommendedName>
</protein>
<feature type="binding site" evidence="7">
    <location>
        <position position="84"/>
    </location>
    <ligand>
        <name>Mg(2+)</name>
        <dbReference type="ChEBI" id="CHEBI:18420"/>
        <label>1</label>
        <note>catalytic</note>
    </ligand>
</feature>
<dbReference type="PANTHER" id="PTHR20854">
    <property type="entry name" value="INOSITOL MONOPHOSPHATASE"/>
    <property type="match status" value="1"/>
</dbReference>
<keyword evidence="6 7" id="KW-0460">Magnesium</keyword>
<dbReference type="GO" id="GO:0007165">
    <property type="term" value="P:signal transduction"/>
    <property type="evidence" value="ECO:0007669"/>
    <property type="project" value="TreeGrafter"/>
</dbReference>
<dbReference type="PROSITE" id="PS00629">
    <property type="entry name" value="IMP_1"/>
    <property type="match status" value="1"/>
</dbReference>
<evidence type="ECO:0000256" key="5">
    <source>
        <dbReference type="ARBA" id="ARBA00022801"/>
    </source>
</evidence>
<dbReference type="InterPro" id="IPR022337">
    <property type="entry name" value="Inositol_monophosphatase_SuhB"/>
</dbReference>
<dbReference type="Proteomes" id="UP000178082">
    <property type="component" value="Unassembled WGS sequence"/>
</dbReference>
<comment type="caution">
    <text evidence="9">The sequence shown here is derived from an EMBL/GenBank/DDBJ whole genome shotgun (WGS) entry which is preliminary data.</text>
</comment>
<dbReference type="PRINTS" id="PR01959">
    <property type="entry name" value="SBIMPHPHTASE"/>
</dbReference>
<proteinExistence type="inferred from homology"/>
<feature type="binding site" evidence="7">
    <location>
        <position position="209"/>
    </location>
    <ligand>
        <name>Mg(2+)</name>
        <dbReference type="ChEBI" id="CHEBI:18420"/>
        <label>1</label>
        <note>catalytic</note>
    </ligand>
</feature>
<dbReference type="Gene3D" id="3.40.190.80">
    <property type="match status" value="1"/>
</dbReference>
<dbReference type="InterPro" id="IPR000760">
    <property type="entry name" value="Inositol_monophosphatase-like"/>
</dbReference>
<dbReference type="GO" id="GO:0046872">
    <property type="term" value="F:metal ion binding"/>
    <property type="evidence" value="ECO:0007669"/>
    <property type="project" value="UniProtKB-KW"/>
</dbReference>
<evidence type="ECO:0000256" key="8">
    <source>
        <dbReference type="RuleBase" id="RU364068"/>
    </source>
</evidence>
<dbReference type="EC" id="3.1.3.25" evidence="8"/>